<dbReference type="RefSeq" id="WP_076550034.1">
    <property type="nucleotide sequence ID" value="NZ_FTMA01000007.1"/>
</dbReference>
<organism evidence="2 3">
    <name type="scientific">Maribacter ulvicola</name>
    <dbReference type="NCBI Taxonomy" id="228959"/>
    <lineage>
        <taxon>Bacteria</taxon>
        <taxon>Pseudomonadati</taxon>
        <taxon>Bacteroidota</taxon>
        <taxon>Flavobacteriia</taxon>
        <taxon>Flavobacteriales</taxon>
        <taxon>Flavobacteriaceae</taxon>
        <taxon>Maribacter</taxon>
    </lineage>
</organism>
<reference evidence="3" key="1">
    <citation type="submission" date="2017-01" db="EMBL/GenBank/DDBJ databases">
        <authorList>
            <person name="Varghese N."/>
            <person name="Submissions S."/>
        </authorList>
    </citation>
    <scope>NUCLEOTIDE SEQUENCE [LARGE SCALE GENOMIC DNA]</scope>
    <source>
        <strain evidence="3">DSM 15366</strain>
    </source>
</reference>
<proteinExistence type="predicted"/>
<evidence type="ECO:0000313" key="2">
    <source>
        <dbReference type="EMBL" id="SIR17674.1"/>
    </source>
</evidence>
<evidence type="ECO:0008006" key="4">
    <source>
        <dbReference type="Google" id="ProtNLM"/>
    </source>
</evidence>
<evidence type="ECO:0000313" key="3">
    <source>
        <dbReference type="Proteomes" id="UP000186953"/>
    </source>
</evidence>
<feature type="chain" id="PRO_5013065896" description="Outer membrane protein beta-barrel domain-containing protein" evidence="1">
    <location>
        <begin position="22"/>
        <end position="223"/>
    </location>
</feature>
<keyword evidence="3" id="KW-1185">Reference proteome</keyword>
<dbReference type="EMBL" id="FTMA01000007">
    <property type="protein sequence ID" value="SIR17674.1"/>
    <property type="molecule type" value="Genomic_DNA"/>
</dbReference>
<keyword evidence="1" id="KW-0732">Signal</keyword>
<evidence type="ECO:0000256" key="1">
    <source>
        <dbReference type="SAM" id="SignalP"/>
    </source>
</evidence>
<dbReference type="Proteomes" id="UP000186953">
    <property type="component" value="Unassembled WGS sequence"/>
</dbReference>
<gene>
    <name evidence="2" type="ORF">SAMN05421797_107130</name>
</gene>
<feature type="signal peptide" evidence="1">
    <location>
        <begin position="1"/>
        <end position="21"/>
    </location>
</feature>
<dbReference type="OrthoDB" id="1122635at2"/>
<name>A0A1N6YSS6_9FLAO</name>
<sequence length="223" mass="24982">MRPLQFSLLLLFLVFNLVSYGQEENGEYLEFNDRNNVVHGVYIGINMGIGEIDGKNAYNGGLKVAYVANQKFEVGFATNFLFSKQDIYNSNLSRNENLIGAYGGLHLEPIFFSKRRVNLSFPLMFGAGAVGYIEDDTYRENDSFGDNLTKDEVDAIFVSEAGISALFNISRYLQLEAGVKYLYSSKIDLPPTRITRISGFSAGLGIKVGIFNMGRNRYKKNVK</sequence>
<accession>A0A1N6YSS6</accession>
<dbReference type="STRING" id="228959.SAMN05421797_107130"/>
<dbReference type="AlphaFoldDB" id="A0A1N6YSS6"/>
<protein>
    <recommendedName>
        <fullName evidence="4">Outer membrane protein beta-barrel domain-containing protein</fullName>
    </recommendedName>
</protein>